<dbReference type="Proteomes" id="UP000760494">
    <property type="component" value="Unassembled WGS sequence"/>
</dbReference>
<accession>A0A9Q9UE35</accession>
<evidence type="ECO:0000313" key="5">
    <source>
        <dbReference type="EMBL" id="VTT78264.1"/>
    </source>
</evidence>
<dbReference type="Gene3D" id="3.40.50.1580">
    <property type="entry name" value="Nucleoside phosphorylase domain"/>
    <property type="match status" value="1"/>
</dbReference>
<dbReference type="InterPro" id="IPR035994">
    <property type="entry name" value="Nucleoside_phosphorylase_sf"/>
</dbReference>
<dbReference type="InterPro" id="IPR002110">
    <property type="entry name" value="Ankyrin_rpt"/>
</dbReference>
<dbReference type="Pfam" id="PF01048">
    <property type="entry name" value="PNP_UDP_1"/>
    <property type="match status" value="1"/>
</dbReference>
<keyword evidence="1" id="KW-0677">Repeat</keyword>
<dbReference type="Gene3D" id="1.25.40.20">
    <property type="entry name" value="Ankyrin repeat-containing domain"/>
    <property type="match status" value="1"/>
</dbReference>
<feature type="domain" description="GPI inositol-deacylase winged helix" evidence="3">
    <location>
        <begin position="632"/>
        <end position="723"/>
    </location>
</feature>
<dbReference type="Gene3D" id="3.40.50.300">
    <property type="entry name" value="P-loop containing nucleotide triphosphate hydrolases"/>
    <property type="match status" value="1"/>
</dbReference>
<evidence type="ECO:0000256" key="1">
    <source>
        <dbReference type="ARBA" id="ARBA00022737"/>
    </source>
</evidence>
<dbReference type="PANTHER" id="PTHR46082:SF11">
    <property type="entry name" value="AAA+ ATPASE DOMAIN-CONTAINING PROTEIN-RELATED"/>
    <property type="match status" value="1"/>
</dbReference>
<feature type="domain" description="Nucleoside phosphorylase" evidence="2">
    <location>
        <begin position="36"/>
        <end position="293"/>
    </location>
</feature>
<dbReference type="SUPFAM" id="SSF48403">
    <property type="entry name" value="Ankyrin repeat"/>
    <property type="match status" value="1"/>
</dbReference>
<name>A0A9Q9UE35_FUSFU</name>
<dbReference type="AlphaFoldDB" id="A0A9Q9UE35"/>
<dbReference type="InterPro" id="IPR036770">
    <property type="entry name" value="Ankyrin_rpt-contain_sf"/>
</dbReference>
<dbReference type="PANTHER" id="PTHR46082">
    <property type="entry name" value="ATP/GTP-BINDING PROTEIN-RELATED"/>
    <property type="match status" value="1"/>
</dbReference>
<dbReference type="Pfam" id="PF24883">
    <property type="entry name" value="NPHP3_N"/>
    <property type="match status" value="1"/>
</dbReference>
<organism evidence="5 6">
    <name type="scientific">Fusarium fujikuroi</name>
    <name type="common">Bakanae and foot rot disease fungus</name>
    <name type="synonym">Gibberella fujikuroi</name>
    <dbReference type="NCBI Taxonomy" id="5127"/>
    <lineage>
        <taxon>Eukaryota</taxon>
        <taxon>Fungi</taxon>
        <taxon>Dikarya</taxon>
        <taxon>Ascomycota</taxon>
        <taxon>Pezizomycotina</taxon>
        <taxon>Sordariomycetes</taxon>
        <taxon>Hypocreomycetidae</taxon>
        <taxon>Hypocreales</taxon>
        <taxon>Nectriaceae</taxon>
        <taxon>Fusarium</taxon>
        <taxon>Fusarium fujikuroi species complex</taxon>
    </lineage>
</organism>
<sequence length="1212" mass="136958">MASFETSQSWLPKRQRADSGDSLRSLQYDDYTVGWISALPLEMTAAQAMLDHRHEPLHQHPQDSNCYEFGSINGHNVVIACLPKAQYGNNNAAIVASNMNRTFPHLQYRFLVGIAGGAPGAVDVRLGDVVVSTDAIQYDLGTAFPNNHFQRIAKAISPPQSLLTMVSKLEASHGGGQNRMLEILAETAPCLPRYSHPVVEDRLFHHEYPHASSDSNCDACDISQLINRKARQQIGPVVHYGRIASGNQVVKDALTRDKISKEIMNICFEMEAAGVMDTFPCLVIRGICDYSDSHKNKGWQGYAALVAAAYAKELLMSIPPTLLQPRKRAKVQQTKASEPVSPQADECLRAMFVTDSSLDREGIFDAKGDICDGTCEWIISTDEFKTWEKDPPHLLWISAAPGMGKTFMSIYLSKHFEAISEGSGTATIFFFCDNKVDTRNTAVSILRGLMHQLISHEPDLVNTIIPQWKQQSNQLFQEKSFGALWKLFEDAIAQSKFRTIYCVIDALDECEASSLSLLLRKFERLSRRRLDSSSKMKLICLSRRYPENIPEAFSLFIKLELDTMIAKEEDINRFISVQVQELAQKKQLSRKMRSMLQETFLQKSEGTFLWKQGLLNFEASLDMLPTGLDAVYERILQNVKFKKGKIIYDILYWILVATRPLTIGELCEAVSMKPTRLLAREEVCIELIKSCGHLLQTADRQIGNSVQPTVTFLHQSAKDYLMKFELPFGSQILSLAPTQLHEHATIVLIQYLEQINSRQRIANESLNDVANDLPLAVYAVYEWARHFKQLEDITQTIRQSVSFFEKDSEVRHMWQYLYNTPEIEHSSGTIPLLHLSAYLALDNLAQWCLRHDDDYEIETKWGAHKQTALTIACGWNREYIISLLLNAGANPISNIHLTSAFSAALSYCNRPTFRLMTRTESCRKFLSEQVSDEDDAGLLCEAALDGNEDACRFLIEDIGWDLSWHSGQLGRSALTCALISGNFELISYFIKEQQISLEDDPDMLKNACSSVGSASDFEKIIRLLVDHCSVKINATDMEGHNALCFATENYESPLSSLSTTTILLQFGCDPDQPDCLGRTTMYCHIKEAIDTLMLEFPAVMDLLVRNSQHGINQVDSFGQTVLHYLIECWMMKQTYGTFFYESLEYITQAAQDLLDLGVDRHIQSRQGLTAVQILRAARDHYEEKPGVTVEEQRRRVDQTITILESYCTVPKY</sequence>
<comment type="caution">
    <text evidence="5">The sequence shown here is derived from an EMBL/GenBank/DDBJ whole genome shotgun (WGS) entry which is preliminary data.</text>
</comment>
<dbReference type="InterPro" id="IPR027417">
    <property type="entry name" value="P-loop_NTPase"/>
</dbReference>
<dbReference type="InterPro" id="IPR053137">
    <property type="entry name" value="NLR-like"/>
</dbReference>
<dbReference type="Pfam" id="PF13637">
    <property type="entry name" value="Ank_4"/>
    <property type="match status" value="1"/>
</dbReference>
<dbReference type="SUPFAM" id="SSF53167">
    <property type="entry name" value="Purine and uridine phosphorylases"/>
    <property type="match status" value="1"/>
</dbReference>
<feature type="domain" description="Nephrocystin 3-like N-terminal" evidence="4">
    <location>
        <begin position="373"/>
        <end position="543"/>
    </location>
</feature>
<reference evidence="5" key="1">
    <citation type="submission" date="2019-05" db="EMBL/GenBank/DDBJ databases">
        <authorList>
            <person name="Piombo E."/>
        </authorList>
    </citation>
    <scope>NUCLEOTIDE SEQUENCE</scope>
    <source>
        <strain evidence="5">C2S</strain>
    </source>
</reference>
<dbReference type="EMBL" id="CABFJX010000392">
    <property type="protein sequence ID" value="VTT78264.1"/>
    <property type="molecule type" value="Genomic_DNA"/>
</dbReference>
<dbReference type="Pfam" id="PF22939">
    <property type="entry name" value="WHD_GPIID"/>
    <property type="match status" value="1"/>
</dbReference>
<dbReference type="GO" id="GO:0003824">
    <property type="term" value="F:catalytic activity"/>
    <property type="evidence" value="ECO:0007669"/>
    <property type="project" value="InterPro"/>
</dbReference>
<dbReference type="InterPro" id="IPR000845">
    <property type="entry name" value="Nucleoside_phosphorylase_d"/>
</dbReference>
<evidence type="ECO:0008006" key="7">
    <source>
        <dbReference type="Google" id="ProtNLM"/>
    </source>
</evidence>
<evidence type="ECO:0000259" key="3">
    <source>
        <dbReference type="Pfam" id="PF22939"/>
    </source>
</evidence>
<evidence type="ECO:0000259" key="2">
    <source>
        <dbReference type="Pfam" id="PF01048"/>
    </source>
</evidence>
<proteinExistence type="predicted"/>
<dbReference type="SMART" id="SM00248">
    <property type="entry name" value="ANK"/>
    <property type="match status" value="5"/>
</dbReference>
<evidence type="ECO:0000259" key="4">
    <source>
        <dbReference type="Pfam" id="PF24883"/>
    </source>
</evidence>
<dbReference type="InterPro" id="IPR056884">
    <property type="entry name" value="NPHP3-like_N"/>
</dbReference>
<evidence type="ECO:0000313" key="6">
    <source>
        <dbReference type="Proteomes" id="UP000760494"/>
    </source>
</evidence>
<dbReference type="GO" id="GO:0009116">
    <property type="term" value="P:nucleoside metabolic process"/>
    <property type="evidence" value="ECO:0007669"/>
    <property type="project" value="InterPro"/>
</dbReference>
<protein>
    <recommendedName>
        <fullName evidence="7">Ankyrin 3</fullName>
    </recommendedName>
</protein>
<dbReference type="InterPro" id="IPR054471">
    <property type="entry name" value="GPIID_WHD"/>
</dbReference>
<gene>
    <name evidence="5" type="ORF">C2S_10984</name>
</gene>